<evidence type="ECO:0008006" key="6">
    <source>
        <dbReference type="Google" id="ProtNLM"/>
    </source>
</evidence>
<dbReference type="PANTHER" id="PTHR47942">
    <property type="entry name" value="TETRATRICOPEPTIDE REPEAT (TPR)-LIKE SUPERFAMILY PROTEIN-RELATED"/>
    <property type="match status" value="1"/>
</dbReference>
<sequence length="1507" mass="163385">MPRPVASALRRATSGQSPAQPLAPLPTCTCTHPPASRNASTHAAVSACAPPPPPPDAIEPLVTGTGGFGFFSRSLPKRRSPRPLYSASDYAARGTPVSPTQSPSAWILHAPPQFPTTDLPVPSPSSSSSSRRLPSLSAPPPPPPVPQSEPFDVRNWTPANQSTSSSRATASSFSAAPTAAPAAATLVSSSRRARLVVPATAQCVCGRVQMSCLRCRASSSSSAAAAAALSRARPKAYVEDRDGLDTIKSTAEALDPIPKIAERDSETRTSGERKRPSGRRRRPSDPAELPEEASARLAALLHRHAPKSLPNLRGTTVVSSHPQRGSRYLSLAEASASLAALKQEAQDEAFFARLSVHEKLDLVRAVSTIARAVLAFPPTQLLPSTDDVAASPSAEGDERSRFELRHAAAAEMRALLARSGLDKLEAVGESASSKTRSSAALLIVDAATLADDVVQLAESLASKSPAGRSRLATALRTLFAPPPVRANDTISVLEASTRETNRRQNAHVALALVLDTLERNPHSEASDSYSSASTALRLLYDTGAHELLDFVLPSSLAAAQQKQRAHNDVLRRRYGMILGRLEPTPSQWFQKEAFGTEGKSGDRRAGASLGLHLIRYLARAGSAGEAFAVWQALDRGVDVESSSVASELNDLERLEALSHLVDGLAMERLFADANTLAGELEDLARAVQIGGIGEESQGDAAIEPKSTTPSPLVPAAYRALARLASGQGRTPILERLLSRLATVSDGPAASGGQSLEAAARRMRARSRRYEVDEVRAIFDSADLDSALPEERARLWGQLIAAYVRVNDVEGGLRELQNMLSTGLYVPLSTIDVVLHGFARRGDVKRTSELFSRLAEGEFPRLQPSASSWNALLLAHSVAKDPTVVEGLVTEMRLAGCRPNRQTWTTLLSTYVENGQWVPAFRVYRLLQSQSDPAQRPDTAVYNIMLKACILTGTPAKTVVDLFRELIARGIRPNMRTYTLVLQSVCIAGMMDIAEELFLLMDRRQDSPDRPPGMSVIEPDQFVFSTLVAGYLRRGEPAKARAMLHEMTARGIKTSSIAVGVIIAARIDALQQREGRITGSSMQHVIQQARDFLETGTSGEKGGLEGRRRRQPVRFDRPLALGKEAAVVYAPILRSLAKQGNVAASLELFEEILDRQDARGVPPIELYTTVMDAFRQQELEVASPRETDRLARHVHTIWGQLYDSVCDRFVRLRPVEDSRASVGPPLPKFSRRVDPAQIGILRLPFTILLDVASRAGNGALIEETWRRLVQQGFAFDASNWNALALWFTRDLQLEKAMWITEHVLCKPTDDADRDADRLGETFAAELGAAESLTTNGRTPSRVWSQTQAIAAPARTGSLDLSFLSSRAGDGRSEQVEQDRVEVAEAAEPVDRERDQQQKDVSTAFSTGIARQATLAYMPYRRTLETLETALDVFTTSGTLRSEAALTAAASAVADVPGNGLSTLSFEEAQAEYRRLVQAHPHTMRSIEALRARRHRVELDRHERSKGRY</sequence>
<feature type="compositionally biased region" description="Basic and acidic residues" evidence="3">
    <location>
        <begin position="260"/>
        <end position="275"/>
    </location>
</feature>
<gene>
    <name evidence="4" type="ORF">BMF94_5009</name>
</gene>
<feature type="compositionally biased region" description="Pro residues" evidence="3">
    <location>
        <begin position="137"/>
        <end position="147"/>
    </location>
</feature>
<dbReference type="InterPro" id="IPR002885">
    <property type="entry name" value="PPR_rpt"/>
</dbReference>
<reference evidence="4 5" key="1">
    <citation type="journal article" date="2018" name="Front. Microbiol.">
        <title>Prospects for Fungal Bioremediation of Acidic Radioactive Waste Sites: Characterization and Genome Sequence of Rhodotorula taiwanensis MD1149.</title>
        <authorList>
            <person name="Tkavc R."/>
            <person name="Matrosova V.Y."/>
            <person name="Grichenko O.E."/>
            <person name="Gostincar C."/>
            <person name="Volpe R.P."/>
            <person name="Klimenkova P."/>
            <person name="Gaidamakova E.K."/>
            <person name="Zhou C.E."/>
            <person name="Stewart B.J."/>
            <person name="Lyman M.G."/>
            <person name="Malfatti S.A."/>
            <person name="Rubinfeld B."/>
            <person name="Courtot M."/>
            <person name="Singh J."/>
            <person name="Dalgard C.L."/>
            <person name="Hamilton T."/>
            <person name="Frey K.G."/>
            <person name="Gunde-Cimerman N."/>
            <person name="Dugan L."/>
            <person name="Daly M.J."/>
        </authorList>
    </citation>
    <scope>NUCLEOTIDE SEQUENCE [LARGE SCALE GENOMIC DNA]</scope>
    <source>
        <strain evidence="4 5">MD1149</strain>
    </source>
</reference>
<dbReference type="NCBIfam" id="TIGR00756">
    <property type="entry name" value="PPR"/>
    <property type="match status" value="1"/>
</dbReference>
<feature type="region of interest" description="Disordered" evidence="3">
    <location>
        <begin position="1368"/>
        <end position="1400"/>
    </location>
</feature>
<dbReference type="STRING" id="741276.A0A2S5B5E3"/>
<dbReference type="OrthoDB" id="185373at2759"/>
<comment type="caution">
    <text evidence="4">The sequence shown here is derived from an EMBL/GenBank/DDBJ whole genome shotgun (WGS) entry which is preliminary data.</text>
</comment>
<dbReference type="Pfam" id="PF13812">
    <property type="entry name" value="PPR_3"/>
    <property type="match status" value="1"/>
</dbReference>
<feature type="repeat" description="PPR" evidence="2">
    <location>
        <begin position="937"/>
        <end position="972"/>
    </location>
</feature>
<accession>A0A2S5B5E3</accession>
<evidence type="ECO:0000256" key="2">
    <source>
        <dbReference type="PROSITE-ProRule" id="PRU00708"/>
    </source>
</evidence>
<dbReference type="InterPro" id="IPR051222">
    <property type="entry name" value="PPR/CCM1_RNA-binding"/>
</dbReference>
<name>A0A2S5B5E3_9BASI</name>
<feature type="compositionally biased region" description="Basic and acidic residues" evidence="3">
    <location>
        <begin position="1368"/>
        <end position="1396"/>
    </location>
</feature>
<feature type="compositionally biased region" description="Low complexity" evidence="3">
    <location>
        <begin position="124"/>
        <end position="136"/>
    </location>
</feature>
<dbReference type="Gene3D" id="1.25.40.10">
    <property type="entry name" value="Tetratricopeptide repeat domain"/>
    <property type="match status" value="3"/>
</dbReference>
<dbReference type="Pfam" id="PF01535">
    <property type="entry name" value="PPR"/>
    <property type="match status" value="2"/>
</dbReference>
<evidence type="ECO:0000313" key="5">
    <source>
        <dbReference type="Proteomes" id="UP000237144"/>
    </source>
</evidence>
<dbReference type="PANTHER" id="PTHR47942:SF63">
    <property type="entry name" value="PENTATRICOPEPTIDE REPEAT-CONTAINING PROTEIN"/>
    <property type="match status" value="1"/>
</dbReference>
<feature type="repeat" description="PPR" evidence="2">
    <location>
        <begin position="1019"/>
        <end position="1053"/>
    </location>
</feature>
<dbReference type="EMBL" id="PJQD01000063">
    <property type="protein sequence ID" value="POY72000.1"/>
    <property type="molecule type" value="Genomic_DNA"/>
</dbReference>
<dbReference type="Proteomes" id="UP000237144">
    <property type="component" value="Unassembled WGS sequence"/>
</dbReference>
<feature type="compositionally biased region" description="Low complexity" evidence="3">
    <location>
        <begin position="159"/>
        <end position="176"/>
    </location>
</feature>
<protein>
    <recommendedName>
        <fullName evidence="6">Pentacotripeptide-repeat region of PRORP domain-containing protein</fullName>
    </recommendedName>
</protein>
<evidence type="ECO:0000313" key="4">
    <source>
        <dbReference type="EMBL" id="POY72000.1"/>
    </source>
</evidence>
<dbReference type="InterPro" id="IPR011990">
    <property type="entry name" value="TPR-like_helical_dom_sf"/>
</dbReference>
<keyword evidence="1" id="KW-0677">Repeat</keyword>
<proteinExistence type="predicted"/>
<feature type="region of interest" description="Disordered" evidence="3">
    <location>
        <begin position="248"/>
        <end position="292"/>
    </location>
</feature>
<organism evidence="4 5">
    <name type="scientific">Rhodotorula taiwanensis</name>
    <dbReference type="NCBI Taxonomy" id="741276"/>
    <lineage>
        <taxon>Eukaryota</taxon>
        <taxon>Fungi</taxon>
        <taxon>Dikarya</taxon>
        <taxon>Basidiomycota</taxon>
        <taxon>Pucciniomycotina</taxon>
        <taxon>Microbotryomycetes</taxon>
        <taxon>Sporidiobolales</taxon>
        <taxon>Sporidiobolaceae</taxon>
        <taxon>Rhodotorula</taxon>
    </lineage>
</organism>
<dbReference type="PROSITE" id="PS51375">
    <property type="entry name" value="PPR"/>
    <property type="match status" value="3"/>
</dbReference>
<feature type="repeat" description="PPR" evidence="2">
    <location>
        <begin position="973"/>
        <end position="1007"/>
    </location>
</feature>
<keyword evidence="5" id="KW-1185">Reference proteome</keyword>
<evidence type="ECO:0000256" key="3">
    <source>
        <dbReference type="SAM" id="MobiDB-lite"/>
    </source>
</evidence>
<feature type="region of interest" description="Disordered" evidence="3">
    <location>
        <begin position="1"/>
        <end position="176"/>
    </location>
</feature>
<evidence type="ECO:0000256" key="1">
    <source>
        <dbReference type="ARBA" id="ARBA00022737"/>
    </source>
</evidence>